<name>H2YBI6_CIOSA</name>
<dbReference type="FunFam" id="1.25.40.320:FF:000001">
    <property type="entry name" value="Leukotriene A(4) hydrolase"/>
    <property type="match status" value="1"/>
</dbReference>
<evidence type="ECO:0000256" key="1">
    <source>
        <dbReference type="ARBA" id="ARBA00004496"/>
    </source>
</evidence>
<evidence type="ECO:0000313" key="18">
    <source>
        <dbReference type="Proteomes" id="UP000007875"/>
    </source>
</evidence>
<evidence type="ECO:0000256" key="6">
    <source>
        <dbReference type="ARBA" id="ARBA00022490"/>
    </source>
</evidence>
<keyword evidence="7" id="KW-0645">Protease</keyword>
<dbReference type="Gene3D" id="2.60.40.1730">
    <property type="entry name" value="tricorn interacting facor f3 domain"/>
    <property type="match status" value="1"/>
</dbReference>
<keyword evidence="10" id="KW-0378">Hydrolase</keyword>
<evidence type="ECO:0000256" key="10">
    <source>
        <dbReference type="ARBA" id="ARBA00022801"/>
    </source>
</evidence>
<dbReference type="Ensembl" id="ENSCSAVT00000002726.1">
    <property type="protein sequence ID" value="ENSCSAVP00000002684.1"/>
    <property type="gene ID" value="ENSCSAVG00000001584.1"/>
</dbReference>
<dbReference type="FunFam" id="2.60.40.1730:FF:000004">
    <property type="entry name" value="Leukotriene A(4) hydrolase"/>
    <property type="match status" value="1"/>
</dbReference>
<dbReference type="InterPro" id="IPR034015">
    <property type="entry name" value="M1_LTA4H"/>
</dbReference>
<accession>H2YBI6</accession>
<evidence type="ECO:0000256" key="9">
    <source>
        <dbReference type="ARBA" id="ARBA00022751"/>
    </source>
</evidence>
<keyword evidence="12" id="KW-0482">Metalloprotease</keyword>
<dbReference type="InterPro" id="IPR014782">
    <property type="entry name" value="Peptidase_M1_dom"/>
</dbReference>
<dbReference type="SUPFAM" id="SSF63737">
    <property type="entry name" value="Leukotriene A4 hydrolase N-terminal domain"/>
    <property type="match status" value="1"/>
</dbReference>
<reference evidence="17" key="3">
    <citation type="submission" date="2025-09" db="UniProtKB">
        <authorList>
            <consortium name="Ensembl"/>
        </authorList>
    </citation>
    <scope>IDENTIFICATION</scope>
</reference>
<dbReference type="PANTHER" id="PTHR45726:SF3">
    <property type="entry name" value="LEUKOTRIENE A-4 HYDROLASE"/>
    <property type="match status" value="1"/>
</dbReference>
<dbReference type="Gene3D" id="1.25.40.320">
    <property type="entry name" value="Peptidase M1, leukotriene A4 hydrolase/aminopeptidase C-terminal domain"/>
    <property type="match status" value="1"/>
</dbReference>
<dbReference type="InParanoid" id="H2YBI6"/>
<dbReference type="PANTHER" id="PTHR45726">
    <property type="entry name" value="LEUKOTRIENE A-4 HYDROLASE"/>
    <property type="match status" value="1"/>
</dbReference>
<protein>
    <recommendedName>
        <fullName evidence="5">Leukotriene A-4 hydrolase</fullName>
        <ecNumber evidence="4">3.3.2.6</ecNumber>
    </recommendedName>
    <alternativeName>
        <fullName evidence="13">Leukotriene A(4) hydrolase</fullName>
    </alternativeName>
</protein>
<feature type="binding site" evidence="15">
    <location>
        <position position="319"/>
    </location>
    <ligand>
        <name>Zn(2+)</name>
        <dbReference type="ChEBI" id="CHEBI:29105"/>
        <note>catalytic</note>
    </ligand>
</feature>
<keyword evidence="9" id="KW-0434">Leukotriene biosynthesis</keyword>
<evidence type="ECO:0000256" key="11">
    <source>
        <dbReference type="ARBA" id="ARBA00022833"/>
    </source>
</evidence>
<dbReference type="GO" id="GO:0006508">
    <property type="term" value="P:proteolysis"/>
    <property type="evidence" value="ECO:0007669"/>
    <property type="project" value="UniProtKB-KW"/>
</dbReference>
<dbReference type="Pfam" id="PF01433">
    <property type="entry name" value="Peptidase_M1"/>
    <property type="match status" value="1"/>
</dbReference>
<dbReference type="GO" id="GO:0004463">
    <property type="term" value="F:leukotriene-A4 hydrolase activity"/>
    <property type="evidence" value="ECO:0007669"/>
    <property type="project" value="UniProtKB-EC"/>
</dbReference>
<evidence type="ECO:0000259" key="16">
    <source>
        <dbReference type="SMART" id="SM01263"/>
    </source>
</evidence>
<evidence type="ECO:0000256" key="5">
    <source>
        <dbReference type="ARBA" id="ARBA00014715"/>
    </source>
</evidence>
<keyword evidence="11 15" id="KW-0862">Zinc</keyword>
<dbReference type="SUPFAM" id="SSF55486">
    <property type="entry name" value="Metalloproteases ('zincins'), catalytic domain"/>
    <property type="match status" value="1"/>
</dbReference>
<dbReference type="SMART" id="SM01263">
    <property type="entry name" value="Leuk-A4-hydro_C"/>
    <property type="match status" value="1"/>
</dbReference>
<dbReference type="Gene3D" id="1.10.390.10">
    <property type="entry name" value="Neutral Protease Domain 2"/>
    <property type="match status" value="1"/>
</dbReference>
<evidence type="ECO:0000256" key="8">
    <source>
        <dbReference type="ARBA" id="ARBA00022723"/>
    </source>
</evidence>
<evidence type="ECO:0000256" key="13">
    <source>
        <dbReference type="ARBA" id="ARBA00032664"/>
    </source>
</evidence>
<evidence type="ECO:0000256" key="7">
    <source>
        <dbReference type="ARBA" id="ARBA00022670"/>
    </source>
</evidence>
<keyword evidence="6" id="KW-0963">Cytoplasm</keyword>
<feature type="active site" description="Proton acceptor" evidence="14">
    <location>
        <position position="320"/>
    </location>
</feature>
<reference evidence="17" key="2">
    <citation type="submission" date="2025-08" db="UniProtKB">
        <authorList>
            <consortium name="Ensembl"/>
        </authorList>
    </citation>
    <scope>IDENTIFICATION</scope>
</reference>
<dbReference type="OMA" id="CTALQWM"/>
<dbReference type="Gene3D" id="3.30.2010.30">
    <property type="match status" value="2"/>
</dbReference>
<dbReference type="Pfam" id="PF09127">
    <property type="entry name" value="Leuk-A4-hydro_C"/>
    <property type="match status" value="1"/>
</dbReference>
<dbReference type="AlphaFoldDB" id="H2YBI6"/>
<keyword evidence="18" id="KW-1185">Reference proteome</keyword>
<keyword evidence="8 15" id="KW-0479">Metal-binding</keyword>
<dbReference type="Proteomes" id="UP000007875">
    <property type="component" value="Unassembled WGS sequence"/>
</dbReference>
<comment type="subcellular location">
    <subcellularLocation>
        <location evidence="1">Cytoplasm</location>
    </subcellularLocation>
</comment>
<dbReference type="GO" id="GO:0043171">
    <property type="term" value="P:peptide catabolic process"/>
    <property type="evidence" value="ECO:0007669"/>
    <property type="project" value="TreeGrafter"/>
</dbReference>
<dbReference type="CDD" id="cd09599">
    <property type="entry name" value="M1_LTA4H"/>
    <property type="match status" value="1"/>
</dbReference>
<dbReference type="InterPro" id="IPR045357">
    <property type="entry name" value="Aminopeptidase_N-like_N"/>
</dbReference>
<dbReference type="GO" id="GO:0004301">
    <property type="term" value="F:epoxide hydrolase activity"/>
    <property type="evidence" value="ECO:0007669"/>
    <property type="project" value="TreeGrafter"/>
</dbReference>
<dbReference type="InterPro" id="IPR049980">
    <property type="entry name" value="LTA4H_cat"/>
</dbReference>
<dbReference type="eggNOG" id="KOG1047">
    <property type="taxonomic scope" value="Eukaryota"/>
</dbReference>
<feature type="domain" description="Peptidase M1 leukotriene A4 hydrolase/aminopeptidase C-terminal" evidence="16">
    <location>
        <begin position="487"/>
        <end position="631"/>
    </location>
</feature>
<dbReference type="InterPro" id="IPR015211">
    <property type="entry name" value="Peptidase_M1_C"/>
</dbReference>
<dbReference type="InterPro" id="IPR038502">
    <property type="entry name" value="M1_LTA-4_hydro/amino_C_sf"/>
</dbReference>
<dbReference type="FunCoup" id="H2YBI6">
    <property type="interactions" value="314"/>
</dbReference>
<dbReference type="InterPro" id="IPR027268">
    <property type="entry name" value="Peptidase_M4/M1_CTD_sf"/>
</dbReference>
<dbReference type="GO" id="GO:0008237">
    <property type="term" value="F:metallopeptidase activity"/>
    <property type="evidence" value="ECO:0007669"/>
    <property type="project" value="UniProtKB-KW"/>
</dbReference>
<dbReference type="InterPro" id="IPR001930">
    <property type="entry name" value="Peptidase_M1"/>
</dbReference>
<dbReference type="GO" id="GO:0005829">
    <property type="term" value="C:cytosol"/>
    <property type="evidence" value="ECO:0007669"/>
    <property type="project" value="TreeGrafter"/>
</dbReference>
<evidence type="ECO:0000256" key="12">
    <source>
        <dbReference type="ARBA" id="ARBA00023049"/>
    </source>
</evidence>
<dbReference type="Pfam" id="PF17900">
    <property type="entry name" value="Peptidase_M1_N"/>
    <property type="match status" value="1"/>
</dbReference>
<dbReference type="InterPro" id="IPR016024">
    <property type="entry name" value="ARM-type_fold"/>
</dbReference>
<dbReference type="GO" id="GO:0005634">
    <property type="term" value="C:nucleus"/>
    <property type="evidence" value="ECO:0007669"/>
    <property type="project" value="TreeGrafter"/>
</dbReference>
<dbReference type="STRING" id="51511.ENSCSAVP00000002684"/>
<dbReference type="GO" id="GO:0019370">
    <property type="term" value="P:leukotriene biosynthetic process"/>
    <property type="evidence" value="ECO:0007669"/>
    <property type="project" value="UniProtKB-KW"/>
</dbReference>
<evidence type="ECO:0000256" key="2">
    <source>
        <dbReference type="ARBA" id="ARBA00004716"/>
    </source>
</evidence>
<dbReference type="InterPro" id="IPR042097">
    <property type="entry name" value="Aminopeptidase_N-like_N_sf"/>
</dbReference>
<dbReference type="FunFam" id="1.10.390.10:FF:000003">
    <property type="entry name" value="Leukotriene A(4) hydrolase"/>
    <property type="match status" value="1"/>
</dbReference>
<evidence type="ECO:0000256" key="4">
    <source>
        <dbReference type="ARBA" id="ARBA00012090"/>
    </source>
</evidence>
<comment type="pathway">
    <text evidence="2">Lipid metabolism; leukotriene B4 biosynthesis.</text>
</comment>
<dbReference type="GeneTree" id="ENSGT00940000156375"/>
<dbReference type="SUPFAM" id="SSF48371">
    <property type="entry name" value="ARM repeat"/>
    <property type="match status" value="1"/>
</dbReference>
<dbReference type="EC" id="3.3.2.6" evidence="4"/>
<feature type="binding site" evidence="15">
    <location>
        <position position="342"/>
    </location>
    <ligand>
        <name>Zn(2+)</name>
        <dbReference type="ChEBI" id="CHEBI:29105"/>
        <note>catalytic</note>
    </ligand>
</feature>
<feature type="binding site" evidence="15">
    <location>
        <position position="323"/>
    </location>
    <ligand>
        <name>Zn(2+)</name>
        <dbReference type="ChEBI" id="CHEBI:29105"/>
        <note>catalytic</note>
    </ligand>
</feature>
<comment type="cofactor">
    <cofactor evidence="15">
        <name>Zn(2+)</name>
        <dbReference type="ChEBI" id="CHEBI:29105"/>
    </cofactor>
    <text evidence="15">Binds 1 zinc ion per subunit.</text>
</comment>
<organism evidence="17 18">
    <name type="scientific">Ciona savignyi</name>
    <name type="common">Pacific transparent sea squirt</name>
    <dbReference type="NCBI Taxonomy" id="51511"/>
    <lineage>
        <taxon>Eukaryota</taxon>
        <taxon>Metazoa</taxon>
        <taxon>Chordata</taxon>
        <taxon>Tunicata</taxon>
        <taxon>Ascidiacea</taxon>
        <taxon>Phlebobranchia</taxon>
        <taxon>Cionidae</taxon>
        <taxon>Ciona</taxon>
    </lineage>
</organism>
<dbReference type="PRINTS" id="PR00756">
    <property type="entry name" value="ALADIPTASE"/>
</dbReference>
<comment type="similarity">
    <text evidence="3">Belongs to the peptidase M1 family.</text>
</comment>
<sequence>YDPTSFCDPTAAKIQHINIDWTVDFEKKIVYGTVELSFNVLQDGVSSITLDSKDLTIKKVSYGETVLIHNLGDKHKVFGSPLEITLSAPFNKGDDLVIAIEYETSSNASALQWLDAQQTAGKKHPYMFSQCQAIHARSLLPCQDSPSVKATYTSKVTVEAPLVALMSAIQCWEKTGKSDKGEMVKTYKFDQKVPTPSYLIAIVVGLLESRDIGPRSKVWSEKEFIERAKDEFAETEKMLAAGEELVGPYVWGQYDLLVLPPSFVWGYGKPMFDFCYPNFAGKCGLIYTLIWKSDRHNNIDDLQIMSAAGDRSLANVIAHEIAHSWTGNLVTNHTWEDFWLNEGHTVFLERKIMSKLQGEKTRHFQAQSVLKDLLDSIDTFGEDSPYTKLVIKLEDVDPDDSFSSVPYEKGHTLLFFLEELLGGPSVFEPFLLSYINKFKYQSVSTAQWKDHLYEFFVDKKSVLDTVDWNDWFNSPGMPKNIPKYDQTLSKECTALADKWAKASPEDFSKFKAKELDHFNSWQKMEFLGQLLLKDPLTKEKISAMEKLYGFSDSGNSEIKFRWLRLGLRAKATSMIKPALDMVVEQGRLKFTRPLYRDLGTWEESRNQAIECFMKHKPCMHSTTAGLIKKDLKI</sequence>
<evidence type="ECO:0000256" key="14">
    <source>
        <dbReference type="PIRSR" id="PIRSR634015-1"/>
    </source>
</evidence>
<feature type="active site" description="Proton donor" evidence="14">
    <location>
        <position position="407"/>
    </location>
</feature>
<evidence type="ECO:0000256" key="15">
    <source>
        <dbReference type="PIRSR" id="PIRSR634015-3"/>
    </source>
</evidence>
<reference evidence="18" key="1">
    <citation type="submission" date="2003-08" db="EMBL/GenBank/DDBJ databases">
        <authorList>
            <person name="Birren B."/>
            <person name="Nusbaum C."/>
            <person name="Abebe A."/>
            <person name="Abouelleil A."/>
            <person name="Adekoya E."/>
            <person name="Ait-zahra M."/>
            <person name="Allen N."/>
            <person name="Allen T."/>
            <person name="An P."/>
            <person name="Anderson M."/>
            <person name="Anderson S."/>
            <person name="Arachchi H."/>
            <person name="Armbruster J."/>
            <person name="Bachantsang P."/>
            <person name="Baldwin J."/>
            <person name="Barry A."/>
            <person name="Bayul T."/>
            <person name="Blitshsteyn B."/>
            <person name="Bloom T."/>
            <person name="Blye J."/>
            <person name="Boguslavskiy L."/>
            <person name="Borowsky M."/>
            <person name="Boukhgalter B."/>
            <person name="Brunache A."/>
            <person name="Butler J."/>
            <person name="Calixte N."/>
            <person name="Calvo S."/>
            <person name="Camarata J."/>
            <person name="Campo K."/>
            <person name="Chang J."/>
            <person name="Cheshatsang Y."/>
            <person name="Citroen M."/>
            <person name="Collymore A."/>
            <person name="Considine T."/>
            <person name="Cook A."/>
            <person name="Cooke P."/>
            <person name="Corum B."/>
            <person name="Cuomo C."/>
            <person name="David R."/>
            <person name="Dawoe T."/>
            <person name="Degray S."/>
            <person name="Dodge S."/>
            <person name="Dooley K."/>
            <person name="Dorje P."/>
            <person name="Dorjee K."/>
            <person name="Dorris L."/>
            <person name="Duffey N."/>
            <person name="Dupes A."/>
            <person name="Elkins T."/>
            <person name="Engels R."/>
            <person name="Erickson J."/>
            <person name="Farina A."/>
            <person name="Faro S."/>
            <person name="Ferreira P."/>
            <person name="Fischer H."/>
            <person name="Fitzgerald M."/>
            <person name="Foley K."/>
            <person name="Gage D."/>
            <person name="Galagan J."/>
            <person name="Gearin G."/>
            <person name="Gnerre S."/>
            <person name="Gnirke A."/>
            <person name="Goyette A."/>
            <person name="Graham J."/>
            <person name="Grandbois E."/>
            <person name="Gyaltsen K."/>
            <person name="Hafez N."/>
            <person name="Hagopian D."/>
            <person name="Hagos B."/>
            <person name="Hall J."/>
            <person name="Hatcher B."/>
            <person name="Heller A."/>
            <person name="Higgins H."/>
            <person name="Honan T."/>
            <person name="Horn A."/>
            <person name="Houde N."/>
            <person name="Hughes L."/>
            <person name="Hulme W."/>
            <person name="Husby E."/>
            <person name="Iliev I."/>
            <person name="Jaffe D."/>
            <person name="Jones C."/>
            <person name="Kamal M."/>
            <person name="Kamat A."/>
            <person name="Kamvysselis M."/>
            <person name="Karlsson E."/>
            <person name="Kells C."/>
            <person name="Kieu A."/>
            <person name="Kisner P."/>
            <person name="Kodira C."/>
            <person name="Kulbokas E."/>
            <person name="Labutti K."/>
            <person name="Lama D."/>
            <person name="Landers T."/>
            <person name="Leger J."/>
            <person name="Levine S."/>
            <person name="Lewis D."/>
            <person name="Lewis T."/>
            <person name="Lindblad-toh K."/>
            <person name="Liu X."/>
            <person name="Lokyitsang T."/>
            <person name="Lokyitsang Y."/>
            <person name="Lucien O."/>
            <person name="Lui A."/>
            <person name="Ma L.J."/>
            <person name="Mabbitt R."/>
            <person name="Macdonald J."/>
            <person name="Maclean C."/>
            <person name="Major J."/>
            <person name="Manning J."/>
            <person name="Marabella R."/>
            <person name="Maru K."/>
            <person name="Matthews C."/>
            <person name="Mauceli E."/>
            <person name="Mccarthy M."/>
            <person name="Mcdonough S."/>
            <person name="Mcghee T."/>
            <person name="Meldrim J."/>
            <person name="Meneus L."/>
            <person name="Mesirov J."/>
            <person name="Mihalev A."/>
            <person name="Mihova T."/>
            <person name="Mikkelsen T."/>
            <person name="Mlenga V."/>
            <person name="Moru K."/>
            <person name="Mozes J."/>
            <person name="Mulrain L."/>
            <person name="Munson G."/>
            <person name="Naylor J."/>
            <person name="Newes C."/>
            <person name="Nguyen C."/>
            <person name="Nguyen N."/>
            <person name="Nguyen T."/>
            <person name="Nicol R."/>
            <person name="Nielsen C."/>
            <person name="Nizzari M."/>
            <person name="Norbu C."/>
            <person name="Norbu N."/>
            <person name="O'donnell P."/>
            <person name="Okoawo O."/>
            <person name="O'leary S."/>
            <person name="Omotosho B."/>
            <person name="O'neill K."/>
            <person name="Osman S."/>
            <person name="Parker S."/>
            <person name="Perrin D."/>
            <person name="Phunkhang P."/>
            <person name="Piqani B."/>
            <person name="Purcell S."/>
            <person name="Rachupka T."/>
            <person name="Ramasamy U."/>
            <person name="Rameau R."/>
            <person name="Ray V."/>
            <person name="Raymond C."/>
            <person name="Retta R."/>
            <person name="Richardson S."/>
            <person name="Rise C."/>
            <person name="Rodriguez J."/>
            <person name="Rogers J."/>
            <person name="Rogov P."/>
            <person name="Rutman M."/>
            <person name="Schupbach R."/>
            <person name="Seaman C."/>
            <person name="Settipalli S."/>
            <person name="Sharpe T."/>
            <person name="Sheridan J."/>
            <person name="Sherpa N."/>
            <person name="Shi J."/>
            <person name="Smirnov S."/>
            <person name="Smith C."/>
            <person name="Sougnez C."/>
            <person name="Spencer B."/>
            <person name="Stalker J."/>
            <person name="Stange-thomann N."/>
            <person name="Stavropoulos S."/>
            <person name="Stetson K."/>
            <person name="Stone C."/>
            <person name="Stone S."/>
            <person name="Stubbs M."/>
            <person name="Talamas J."/>
            <person name="Tchuinga P."/>
            <person name="Tenzing P."/>
            <person name="Tesfaye S."/>
            <person name="Theodore J."/>
            <person name="Thoulutsang Y."/>
            <person name="Topham K."/>
            <person name="Towey S."/>
            <person name="Tsamla T."/>
            <person name="Tsomo N."/>
            <person name="Vallee D."/>
            <person name="Vassiliev H."/>
            <person name="Venkataraman V."/>
            <person name="Vinson J."/>
            <person name="Vo A."/>
            <person name="Wade C."/>
            <person name="Wang S."/>
            <person name="Wangchuk T."/>
            <person name="Wangdi T."/>
            <person name="Whittaker C."/>
            <person name="Wilkinson J."/>
            <person name="Wu Y."/>
            <person name="Wyman D."/>
            <person name="Yadav S."/>
            <person name="Yang S."/>
            <person name="Yang X."/>
            <person name="Yeager S."/>
            <person name="Yee E."/>
            <person name="Young G."/>
            <person name="Zainoun J."/>
            <person name="Zembeck L."/>
            <person name="Zimmer A."/>
            <person name="Zody M."/>
            <person name="Lander E."/>
        </authorList>
    </citation>
    <scope>NUCLEOTIDE SEQUENCE [LARGE SCALE GENOMIC DNA]</scope>
</reference>
<dbReference type="GO" id="GO:0004177">
    <property type="term" value="F:aminopeptidase activity"/>
    <property type="evidence" value="ECO:0007669"/>
    <property type="project" value="TreeGrafter"/>
</dbReference>
<evidence type="ECO:0000313" key="17">
    <source>
        <dbReference type="Ensembl" id="ENSCSAVP00000002684.1"/>
    </source>
</evidence>
<evidence type="ECO:0000256" key="3">
    <source>
        <dbReference type="ARBA" id="ARBA00010136"/>
    </source>
</evidence>
<dbReference type="MEROPS" id="M01.004"/>
<dbReference type="GO" id="GO:0008270">
    <property type="term" value="F:zinc ion binding"/>
    <property type="evidence" value="ECO:0007669"/>
    <property type="project" value="InterPro"/>
</dbReference>
<proteinExistence type="inferred from homology"/>